<name>A0A0R1UJG0_9LACO</name>
<evidence type="ECO:0000313" key="2">
    <source>
        <dbReference type="Proteomes" id="UP000051036"/>
    </source>
</evidence>
<gene>
    <name evidence="1" type="ORF">FC46_GL001711</name>
</gene>
<dbReference type="PATRIC" id="fig|1423763.3.peg.1739"/>
<accession>A0A0R1UJG0</accession>
<reference evidence="1 2" key="1">
    <citation type="journal article" date="2015" name="Genome Announc.">
        <title>Expanding the biotechnology potential of lactobacilli through comparative genomics of 213 strains and associated genera.</title>
        <authorList>
            <person name="Sun Z."/>
            <person name="Harris H.M."/>
            <person name="McCann A."/>
            <person name="Guo C."/>
            <person name="Argimon S."/>
            <person name="Zhang W."/>
            <person name="Yang X."/>
            <person name="Jeffery I.B."/>
            <person name="Cooney J.C."/>
            <person name="Kagawa T.F."/>
            <person name="Liu W."/>
            <person name="Song Y."/>
            <person name="Salvetti E."/>
            <person name="Wrobel A."/>
            <person name="Rasinkangas P."/>
            <person name="Parkhill J."/>
            <person name="Rea M.C."/>
            <person name="O'Sullivan O."/>
            <person name="Ritari J."/>
            <person name="Douillard F.P."/>
            <person name="Paul Ross R."/>
            <person name="Yang R."/>
            <person name="Briner A.E."/>
            <person name="Felis G.E."/>
            <person name="de Vos W.M."/>
            <person name="Barrangou R."/>
            <person name="Klaenhammer T.R."/>
            <person name="Caufield P.W."/>
            <person name="Cui Y."/>
            <person name="Zhang H."/>
            <person name="O'Toole P.W."/>
        </authorList>
    </citation>
    <scope>NUCLEOTIDE SEQUENCE [LARGE SCALE GENOMIC DNA]</scope>
    <source>
        <strain evidence="1 2">DSM 16043</strain>
    </source>
</reference>
<dbReference type="Proteomes" id="UP000051036">
    <property type="component" value="Unassembled WGS sequence"/>
</dbReference>
<dbReference type="OrthoDB" id="9794954at2"/>
<dbReference type="Gene3D" id="2.30.110.10">
    <property type="entry name" value="Electron Transport, Fmn-binding Protein, Chain A"/>
    <property type="match status" value="1"/>
</dbReference>
<comment type="caution">
    <text evidence="1">The sequence shown here is derived from an EMBL/GenBank/DDBJ whole genome shotgun (WGS) entry which is preliminary data.</text>
</comment>
<protein>
    <recommendedName>
        <fullName evidence="3">Pyridoxamine 5'-phosphate oxidase putative domain-containing protein</fullName>
    </recommendedName>
</protein>
<dbReference type="STRING" id="1423763.FC46_GL001711"/>
<proteinExistence type="predicted"/>
<sequence>MVSILNNQTSNQEFLDFVVDEIHNADVASTHEGEPSAQVCDLMMNKNGKLYITTSQNNPFFKDLINQPKVVINGYKGEGTMDSCGFSIRGNIKDVDHLYIDEIFEKNPYLNEIYADDVEAAKKDLHVLEIEPTSASYLDHRTNPIFTRKFEF</sequence>
<dbReference type="EMBL" id="AZFM01000006">
    <property type="protein sequence ID" value="KRL90866.1"/>
    <property type="molecule type" value="Genomic_DNA"/>
</dbReference>
<keyword evidence="2" id="KW-1185">Reference proteome</keyword>
<organism evidence="1 2">
    <name type="scientific">Lactobacillus kalixensis DSM 16043</name>
    <dbReference type="NCBI Taxonomy" id="1423763"/>
    <lineage>
        <taxon>Bacteria</taxon>
        <taxon>Bacillati</taxon>
        <taxon>Bacillota</taxon>
        <taxon>Bacilli</taxon>
        <taxon>Lactobacillales</taxon>
        <taxon>Lactobacillaceae</taxon>
        <taxon>Lactobacillus</taxon>
    </lineage>
</organism>
<evidence type="ECO:0008006" key="3">
    <source>
        <dbReference type="Google" id="ProtNLM"/>
    </source>
</evidence>
<dbReference type="InterPro" id="IPR012349">
    <property type="entry name" value="Split_barrel_FMN-bd"/>
</dbReference>
<dbReference type="AlphaFoldDB" id="A0A0R1UJG0"/>
<dbReference type="SUPFAM" id="SSF50475">
    <property type="entry name" value="FMN-binding split barrel"/>
    <property type="match status" value="1"/>
</dbReference>
<evidence type="ECO:0000313" key="1">
    <source>
        <dbReference type="EMBL" id="KRL90866.1"/>
    </source>
</evidence>
<dbReference type="RefSeq" id="WP_057797840.1">
    <property type="nucleotide sequence ID" value="NZ_AZFM01000006.1"/>
</dbReference>